<comment type="caution">
    <text evidence="2">The sequence shown here is derived from an EMBL/GenBank/DDBJ whole genome shotgun (WGS) entry which is preliminary data.</text>
</comment>
<dbReference type="SUPFAM" id="SSF46785">
    <property type="entry name" value="Winged helix' DNA-binding domain"/>
    <property type="match status" value="1"/>
</dbReference>
<dbReference type="Proteomes" id="UP001500943">
    <property type="component" value="Unassembled WGS sequence"/>
</dbReference>
<gene>
    <name evidence="2" type="ORF">GCM10009655_24450</name>
</gene>
<dbReference type="InterPro" id="IPR036388">
    <property type="entry name" value="WH-like_DNA-bd_sf"/>
</dbReference>
<dbReference type="InterPro" id="IPR005149">
    <property type="entry name" value="Tscrpt_reg_PadR_N"/>
</dbReference>
<name>A0ABN1VVH7_9MICO</name>
<feature type="domain" description="Transcription regulator PadR N-terminal" evidence="1">
    <location>
        <begin position="20"/>
        <end position="88"/>
    </location>
</feature>
<proteinExistence type="predicted"/>
<dbReference type="Gene3D" id="1.10.10.10">
    <property type="entry name" value="Winged helix-like DNA-binding domain superfamily/Winged helix DNA-binding domain"/>
    <property type="match status" value="1"/>
</dbReference>
<dbReference type="InterPro" id="IPR052509">
    <property type="entry name" value="Metal_resp_DNA-bind_regulator"/>
</dbReference>
<accession>A0ABN1VVH7</accession>
<evidence type="ECO:0000313" key="3">
    <source>
        <dbReference type="Proteomes" id="UP001500943"/>
    </source>
</evidence>
<dbReference type="PANTHER" id="PTHR33169">
    <property type="entry name" value="PADR-FAMILY TRANSCRIPTIONAL REGULATOR"/>
    <property type="match status" value="1"/>
</dbReference>
<reference evidence="2 3" key="1">
    <citation type="journal article" date="2019" name="Int. J. Syst. Evol. Microbiol.">
        <title>The Global Catalogue of Microorganisms (GCM) 10K type strain sequencing project: providing services to taxonomists for standard genome sequencing and annotation.</title>
        <authorList>
            <consortium name="The Broad Institute Genomics Platform"/>
            <consortium name="The Broad Institute Genome Sequencing Center for Infectious Disease"/>
            <person name="Wu L."/>
            <person name="Ma J."/>
        </authorList>
    </citation>
    <scope>NUCLEOTIDE SEQUENCE [LARGE SCALE GENOMIC DNA]</scope>
    <source>
        <strain evidence="2 3">JCM 12762</strain>
    </source>
</reference>
<keyword evidence="3" id="KW-1185">Reference proteome</keyword>
<dbReference type="RefSeq" id="WP_343926245.1">
    <property type="nucleotide sequence ID" value="NZ_BAAAKW010000059.1"/>
</dbReference>
<dbReference type="EMBL" id="BAAAKW010000059">
    <property type="protein sequence ID" value="GAA1224656.1"/>
    <property type="molecule type" value="Genomic_DNA"/>
</dbReference>
<evidence type="ECO:0000259" key="1">
    <source>
        <dbReference type="Pfam" id="PF03551"/>
    </source>
</evidence>
<dbReference type="Pfam" id="PF03551">
    <property type="entry name" value="PadR"/>
    <property type="match status" value="1"/>
</dbReference>
<protein>
    <recommendedName>
        <fullName evidence="1">Transcription regulator PadR N-terminal domain-containing protein</fullName>
    </recommendedName>
</protein>
<dbReference type="InterPro" id="IPR036390">
    <property type="entry name" value="WH_DNA-bd_sf"/>
</dbReference>
<organism evidence="2 3">
    <name type="scientific">Rhodoglobus aureus</name>
    <dbReference type="NCBI Taxonomy" id="191497"/>
    <lineage>
        <taxon>Bacteria</taxon>
        <taxon>Bacillati</taxon>
        <taxon>Actinomycetota</taxon>
        <taxon>Actinomycetes</taxon>
        <taxon>Micrococcales</taxon>
        <taxon>Microbacteriaceae</taxon>
        <taxon>Rhodoglobus</taxon>
    </lineage>
</organism>
<dbReference type="PANTHER" id="PTHR33169:SF14">
    <property type="entry name" value="TRANSCRIPTIONAL REGULATOR RV3488"/>
    <property type="match status" value="1"/>
</dbReference>
<sequence length="118" mass="13005">MNSDRSIADWYRIALPLLLLRELSVMPAHGYALIESLRSHGFDVKGAAVYPHLAKLQDENLVDANWDAPATGPARKVLTITPRGTQRLVDLQSRWEQVRGLIDAVSANDEKATNGGTK</sequence>
<evidence type="ECO:0000313" key="2">
    <source>
        <dbReference type="EMBL" id="GAA1224656.1"/>
    </source>
</evidence>